<proteinExistence type="predicted"/>
<dbReference type="AlphaFoldDB" id="A0A248UII0"/>
<dbReference type="EMBL" id="CP022604">
    <property type="protein sequence ID" value="ASV86637.1"/>
    <property type="molecule type" value="Genomic_DNA"/>
</dbReference>
<accession>A0A248UII0</accession>
<evidence type="ECO:0000313" key="1">
    <source>
        <dbReference type="EMBL" id="ASV86637.1"/>
    </source>
</evidence>
<sequence length="37" mass="4310">MFLETVRKSHRYEVAAISLFRGLTLHFDGFRQIGPTD</sequence>
<name>A0A248UII0_9HYPH</name>
<gene>
    <name evidence="1" type="ORF">CES85_1043</name>
</gene>
<dbReference type="Proteomes" id="UP000215256">
    <property type="component" value="Chromosome 1"/>
</dbReference>
<organism evidence="1 2">
    <name type="scientific">Ochrobactrum quorumnocens</name>
    <dbReference type="NCBI Taxonomy" id="271865"/>
    <lineage>
        <taxon>Bacteria</taxon>
        <taxon>Pseudomonadati</taxon>
        <taxon>Pseudomonadota</taxon>
        <taxon>Alphaproteobacteria</taxon>
        <taxon>Hyphomicrobiales</taxon>
        <taxon>Brucellaceae</taxon>
        <taxon>Brucella/Ochrobactrum group</taxon>
        <taxon>Ochrobactrum</taxon>
    </lineage>
</organism>
<dbReference type="KEGG" id="och:CES85_1043"/>
<evidence type="ECO:0000313" key="2">
    <source>
        <dbReference type="Proteomes" id="UP000215256"/>
    </source>
</evidence>
<protein>
    <submittedName>
        <fullName evidence="1">Uncharacterized protein</fullName>
    </submittedName>
</protein>
<reference evidence="1 2" key="1">
    <citation type="submission" date="2017-07" db="EMBL/GenBank/DDBJ databases">
        <title>Phylogenetic study on the rhizospheric bacterium Ochrobactrum sp. A44.</title>
        <authorList>
            <person name="Krzyzanowska D.M."/>
            <person name="Ossowicki A."/>
            <person name="Rajewska M."/>
            <person name="Maciag T."/>
            <person name="Kaczynski Z."/>
            <person name="Czerwicka M."/>
            <person name="Jafra S."/>
        </authorList>
    </citation>
    <scope>NUCLEOTIDE SEQUENCE [LARGE SCALE GENOMIC DNA]</scope>
    <source>
        <strain evidence="1 2">A44</strain>
    </source>
</reference>